<reference evidence="2" key="1">
    <citation type="submission" date="2020-10" db="EMBL/GenBank/DDBJ databases">
        <authorList>
            <person name="Gilroy R."/>
        </authorList>
    </citation>
    <scope>NUCLEOTIDE SEQUENCE</scope>
    <source>
        <strain evidence="2">CHK195-11698</strain>
    </source>
</reference>
<sequence>MKRFISVMFALLLAITVLYPVGHVHDDQCGYDPETQTGCIYEQPQIDPLNEKDPHN</sequence>
<gene>
    <name evidence="2" type="ORF">IAD15_12210</name>
</gene>
<evidence type="ECO:0008006" key="4">
    <source>
        <dbReference type="Google" id="ProtNLM"/>
    </source>
</evidence>
<feature type="chain" id="PRO_5038972265" description="Secreted protein" evidence="1">
    <location>
        <begin position="20"/>
        <end position="56"/>
    </location>
</feature>
<proteinExistence type="predicted"/>
<accession>A0A9D1HQ70</accession>
<organism evidence="2 3">
    <name type="scientific">Candidatus Fimiplasma intestinipullorum</name>
    <dbReference type="NCBI Taxonomy" id="2840825"/>
    <lineage>
        <taxon>Bacteria</taxon>
        <taxon>Bacillati</taxon>
        <taxon>Bacillota</taxon>
        <taxon>Clostridia</taxon>
        <taxon>Eubacteriales</taxon>
        <taxon>Candidatus Fimiplasma</taxon>
    </lineage>
</organism>
<evidence type="ECO:0000313" key="2">
    <source>
        <dbReference type="EMBL" id="HIU14807.1"/>
    </source>
</evidence>
<name>A0A9D1HQ70_9FIRM</name>
<reference evidence="2" key="2">
    <citation type="journal article" date="2021" name="PeerJ">
        <title>Extensive microbial diversity within the chicken gut microbiome revealed by metagenomics and culture.</title>
        <authorList>
            <person name="Gilroy R."/>
            <person name="Ravi A."/>
            <person name="Getino M."/>
            <person name="Pursley I."/>
            <person name="Horton D.L."/>
            <person name="Alikhan N.F."/>
            <person name="Baker D."/>
            <person name="Gharbi K."/>
            <person name="Hall N."/>
            <person name="Watson M."/>
            <person name="Adriaenssens E.M."/>
            <person name="Foster-Nyarko E."/>
            <person name="Jarju S."/>
            <person name="Secka A."/>
            <person name="Antonio M."/>
            <person name="Oren A."/>
            <person name="Chaudhuri R.R."/>
            <person name="La Ragione R."/>
            <person name="Hildebrand F."/>
            <person name="Pallen M.J."/>
        </authorList>
    </citation>
    <scope>NUCLEOTIDE SEQUENCE</scope>
    <source>
        <strain evidence="2">CHK195-11698</strain>
    </source>
</reference>
<comment type="caution">
    <text evidence="2">The sequence shown here is derived from an EMBL/GenBank/DDBJ whole genome shotgun (WGS) entry which is preliminary data.</text>
</comment>
<dbReference type="EMBL" id="DVMJ01000114">
    <property type="protein sequence ID" value="HIU14807.1"/>
    <property type="molecule type" value="Genomic_DNA"/>
</dbReference>
<dbReference type="AlphaFoldDB" id="A0A9D1HQ70"/>
<dbReference type="Proteomes" id="UP000824175">
    <property type="component" value="Unassembled WGS sequence"/>
</dbReference>
<evidence type="ECO:0000313" key="3">
    <source>
        <dbReference type="Proteomes" id="UP000824175"/>
    </source>
</evidence>
<keyword evidence="1" id="KW-0732">Signal</keyword>
<protein>
    <recommendedName>
        <fullName evidence="4">Secreted protein</fullName>
    </recommendedName>
</protein>
<feature type="signal peptide" evidence="1">
    <location>
        <begin position="1"/>
        <end position="19"/>
    </location>
</feature>
<evidence type="ECO:0000256" key="1">
    <source>
        <dbReference type="SAM" id="SignalP"/>
    </source>
</evidence>